<evidence type="ECO:0000313" key="1">
    <source>
        <dbReference type="EMBL" id="MBO1107822.1"/>
    </source>
</evidence>
<dbReference type="AlphaFoldDB" id="A0A2P1VU82"/>
<reference evidence="1" key="1">
    <citation type="submission" date="2021-03" db="EMBL/GenBank/DDBJ databases">
        <title>Plesiomonas shigelloides zfcc0051, isolated from zebrafish feces.</title>
        <authorList>
            <person name="Vanderhoek Z."/>
            <person name="Gaulke C."/>
        </authorList>
    </citation>
    <scope>NUCLEOTIDE SEQUENCE</scope>
    <source>
        <strain evidence="1">Zfcc0051</strain>
    </source>
</reference>
<dbReference type="InterPro" id="IPR009491">
    <property type="entry name" value="DUF1107"/>
</dbReference>
<organism evidence="1 2">
    <name type="scientific">Plesiomonas shigelloides</name>
    <name type="common">Aeromonas shigelloides</name>
    <dbReference type="NCBI Taxonomy" id="703"/>
    <lineage>
        <taxon>Bacteria</taxon>
        <taxon>Pseudomonadati</taxon>
        <taxon>Pseudomonadota</taxon>
        <taxon>Gammaproteobacteria</taxon>
        <taxon>Enterobacterales</taxon>
        <taxon>Enterobacteriaceae</taxon>
        <taxon>Plesiomonas</taxon>
    </lineage>
</organism>
<gene>
    <name evidence="1" type="ORF">J2R62_06240</name>
</gene>
<sequence length="68" mass="8038">MRIFQRYNPLMIARHVKVFFRGRMYIKGVGAFEFDNGKILLPKTKDKQHLTVMNEVNRQITELQTQAA</sequence>
<accession>A0A2P1VU82</accession>
<protein>
    <submittedName>
        <fullName evidence="1">DUF1107 domain-containing protein</fullName>
    </submittedName>
</protein>
<proteinExistence type="predicted"/>
<dbReference type="GeneID" id="69704467"/>
<dbReference type="Gene3D" id="3.30.1910.10">
    <property type="entry name" value="so0334 like domain"/>
    <property type="match status" value="1"/>
</dbReference>
<comment type="caution">
    <text evidence="1">The sequence shown here is derived from an EMBL/GenBank/DDBJ whole genome shotgun (WGS) entry which is preliminary data.</text>
</comment>
<dbReference type="Proteomes" id="UP000664658">
    <property type="component" value="Unassembled WGS sequence"/>
</dbReference>
<name>A0A2P1VU82_PLESH</name>
<evidence type="ECO:0000313" key="2">
    <source>
        <dbReference type="Proteomes" id="UP000664658"/>
    </source>
</evidence>
<dbReference type="EMBL" id="JAFNAA010000005">
    <property type="protein sequence ID" value="MBO1107822.1"/>
    <property type="molecule type" value="Genomic_DNA"/>
</dbReference>
<dbReference type="Pfam" id="PF06526">
    <property type="entry name" value="DUF1107"/>
    <property type="match status" value="1"/>
</dbReference>
<dbReference type="RefSeq" id="WP_010864734.1">
    <property type="nucleotide sequence ID" value="NZ_CP027852.1"/>
</dbReference>